<dbReference type="InterPro" id="IPR014044">
    <property type="entry name" value="CAP_dom"/>
</dbReference>
<gene>
    <name evidence="2" type="ORF">Baya_6403</name>
</gene>
<sequence length="218" mass="24908">MLAGRWGCLEGVRVGIMGEVMHRVLRMPFGSSYRLLVQSFVPSGCILTADWFNIRMIWRTFLHVGWLWLVLSVASAQLTAEQKTEILRLHNQYRSSVNPGASNMKRMLWDNTLSQVAVRYATTCRWEHNPLIKGILGENLFMALGPLIIRQPLELWYNEFNNYDFSNKNCASGKQCGHYTQMVWANTSFIGCASYFCSNVSNFDAQNATILVCNYFPA</sequence>
<dbReference type="InterPro" id="IPR001283">
    <property type="entry name" value="CRISP-related"/>
</dbReference>
<evidence type="ECO:0000313" key="3">
    <source>
        <dbReference type="Proteomes" id="UP000319801"/>
    </source>
</evidence>
<dbReference type="InterPro" id="IPR018244">
    <property type="entry name" value="Allrgn_V5/Tpx1_CS"/>
</dbReference>
<feature type="domain" description="SCP" evidence="1">
    <location>
        <begin position="81"/>
        <end position="218"/>
    </location>
</feature>
<dbReference type="Gene3D" id="3.40.33.10">
    <property type="entry name" value="CAP"/>
    <property type="match status" value="1"/>
</dbReference>
<comment type="caution">
    <text evidence="2">The sequence shown here is derived from an EMBL/GenBank/DDBJ whole genome shotgun (WGS) entry which is preliminary data.</text>
</comment>
<dbReference type="GO" id="GO:0005576">
    <property type="term" value="C:extracellular region"/>
    <property type="evidence" value="ECO:0007669"/>
    <property type="project" value="InterPro"/>
</dbReference>
<name>A0A556U051_BAGYA</name>
<dbReference type="Proteomes" id="UP000319801">
    <property type="component" value="Unassembled WGS sequence"/>
</dbReference>
<dbReference type="PROSITE" id="PS01009">
    <property type="entry name" value="CRISP_1"/>
    <property type="match status" value="1"/>
</dbReference>
<reference evidence="2 3" key="1">
    <citation type="journal article" date="2019" name="Genome Biol. Evol.">
        <title>Whole-Genome Sequencing of the Giant Devil Catfish, Bagarius yarrelli.</title>
        <authorList>
            <person name="Jiang W."/>
            <person name="Lv Y."/>
            <person name="Cheng L."/>
            <person name="Yang K."/>
            <person name="Chao B."/>
            <person name="Wang X."/>
            <person name="Li Y."/>
            <person name="Pan X."/>
            <person name="You X."/>
            <person name="Zhang Y."/>
            <person name="Yang J."/>
            <person name="Li J."/>
            <person name="Zhang X."/>
            <person name="Liu S."/>
            <person name="Sun C."/>
            <person name="Yang J."/>
            <person name="Shi Q."/>
        </authorList>
    </citation>
    <scope>NUCLEOTIDE SEQUENCE [LARGE SCALE GENOMIC DNA]</scope>
    <source>
        <strain evidence="2">JWS20170419001</strain>
        <tissue evidence="2">Muscle</tissue>
    </source>
</reference>
<dbReference type="PRINTS" id="PR00837">
    <property type="entry name" value="V5TPXLIKE"/>
</dbReference>
<dbReference type="SUPFAM" id="SSF55797">
    <property type="entry name" value="PR-1-like"/>
    <property type="match status" value="1"/>
</dbReference>
<dbReference type="InterPro" id="IPR035940">
    <property type="entry name" value="CAP_sf"/>
</dbReference>
<evidence type="ECO:0000259" key="1">
    <source>
        <dbReference type="SMART" id="SM00198"/>
    </source>
</evidence>
<dbReference type="PANTHER" id="PTHR10334">
    <property type="entry name" value="CYSTEINE-RICH SECRETORY PROTEIN-RELATED"/>
    <property type="match status" value="1"/>
</dbReference>
<evidence type="ECO:0000313" key="2">
    <source>
        <dbReference type="EMBL" id="TSL61132.1"/>
    </source>
</evidence>
<accession>A0A556U051</accession>
<keyword evidence="3" id="KW-1185">Reference proteome</keyword>
<dbReference type="AlphaFoldDB" id="A0A556U051"/>
<organism evidence="2 3">
    <name type="scientific">Bagarius yarrelli</name>
    <name type="common">Goonch</name>
    <name type="synonym">Bagrus yarrelli</name>
    <dbReference type="NCBI Taxonomy" id="175774"/>
    <lineage>
        <taxon>Eukaryota</taxon>
        <taxon>Metazoa</taxon>
        <taxon>Chordata</taxon>
        <taxon>Craniata</taxon>
        <taxon>Vertebrata</taxon>
        <taxon>Euteleostomi</taxon>
        <taxon>Actinopterygii</taxon>
        <taxon>Neopterygii</taxon>
        <taxon>Teleostei</taxon>
        <taxon>Ostariophysi</taxon>
        <taxon>Siluriformes</taxon>
        <taxon>Sisoridae</taxon>
        <taxon>Sisorinae</taxon>
        <taxon>Bagarius</taxon>
    </lineage>
</organism>
<proteinExistence type="predicted"/>
<protein>
    <submittedName>
        <fullName evidence="2">Peptidase inhibitor 16</fullName>
    </submittedName>
</protein>
<dbReference type="Pfam" id="PF00188">
    <property type="entry name" value="CAP"/>
    <property type="match status" value="1"/>
</dbReference>
<dbReference type="SMART" id="SM00198">
    <property type="entry name" value="SCP"/>
    <property type="match status" value="1"/>
</dbReference>
<dbReference type="EMBL" id="VCAZ01000034">
    <property type="protein sequence ID" value="TSL61132.1"/>
    <property type="molecule type" value="Genomic_DNA"/>
</dbReference>
<dbReference type="OrthoDB" id="337038at2759"/>